<name>A0A6M8B8K7_9CYAN</name>
<reference evidence="1 2" key="1">
    <citation type="submission" date="2020-05" db="EMBL/GenBank/DDBJ databases">
        <title>Complete genome sequence of of a novel Thermoleptolyngbya strain isolated from hot springs of Ganzi, Sichuan China.</title>
        <authorList>
            <person name="Tang J."/>
            <person name="Daroch M."/>
            <person name="Li L."/>
            <person name="Waleron K."/>
            <person name="Waleron M."/>
            <person name="Waleron M."/>
        </authorList>
    </citation>
    <scope>NUCLEOTIDE SEQUENCE [LARGE SCALE GENOMIC DNA]</scope>
    <source>
        <strain evidence="1 2">PKUAC-SCTA183</strain>
    </source>
</reference>
<evidence type="ECO:0000313" key="2">
    <source>
        <dbReference type="Proteomes" id="UP000505210"/>
    </source>
</evidence>
<dbReference type="InterPro" id="IPR032710">
    <property type="entry name" value="NTF2-like_dom_sf"/>
</dbReference>
<dbReference type="Proteomes" id="UP000505210">
    <property type="component" value="Chromosome"/>
</dbReference>
<organism evidence="1 2">
    <name type="scientific">Thermoleptolyngbya sichuanensis A183</name>
    <dbReference type="NCBI Taxonomy" id="2737172"/>
    <lineage>
        <taxon>Bacteria</taxon>
        <taxon>Bacillati</taxon>
        <taxon>Cyanobacteriota</taxon>
        <taxon>Cyanophyceae</taxon>
        <taxon>Oculatellales</taxon>
        <taxon>Oculatellaceae</taxon>
        <taxon>Thermoleptolyngbya</taxon>
        <taxon>Thermoleptolyngbya sichuanensis</taxon>
    </lineage>
</organism>
<dbReference type="SUPFAM" id="SSF54427">
    <property type="entry name" value="NTF2-like"/>
    <property type="match status" value="1"/>
</dbReference>
<dbReference type="KEGG" id="theu:HPC62_01775"/>
<evidence type="ECO:0000313" key="1">
    <source>
        <dbReference type="EMBL" id="QKD81067.1"/>
    </source>
</evidence>
<sequence>MQKPPEFPLPQMNRLNGLLVRPVGRAVALRLGLTRRDWRRANLVIPAVLLGVLLSWAGRVGAQTPPAPAEPAAPAPAVRPAPEELTEAIARLDAAASSRNLRDVMRLFSRNFTHADGLTYDTLSTALQRFWQPYRSLTYQTVLDSWERDGNALVANTTTTITGTRDINGRIVTLNSVMSTRQRYENGRIVSQSVLSERTEVSSGDFPPSVQVQLPAQVLVGQSFDFDVIVQEPLGDRLLLGAAIEETVNAQGYLSAAPLNLELLSAGGLFKTGQAPALPSDRWITGVLVREDGIVQHTRRLQVVDDPSLITTPTPAPRRRLPRLR</sequence>
<gene>
    <name evidence="1" type="ORF">HPC62_01775</name>
</gene>
<keyword evidence="2" id="KW-1185">Reference proteome</keyword>
<dbReference type="RefSeq" id="WP_172353484.1">
    <property type="nucleotide sequence ID" value="NZ_CP053661.1"/>
</dbReference>
<proteinExistence type="predicted"/>
<dbReference type="EMBL" id="CP053661">
    <property type="protein sequence ID" value="QKD81067.1"/>
    <property type="molecule type" value="Genomic_DNA"/>
</dbReference>
<accession>A0A6M8B8K7</accession>
<protein>
    <submittedName>
        <fullName evidence="1">Nuclear transport factor 2 family protein</fullName>
    </submittedName>
</protein>
<dbReference type="AlphaFoldDB" id="A0A6M8B8K7"/>